<protein>
    <submittedName>
        <fullName evidence="1">Uncharacterized protein</fullName>
    </submittedName>
</protein>
<reference evidence="1 2" key="1">
    <citation type="journal article" date="2024" name="Nat. Commun.">
        <title>Phylogenomics reveals the evolutionary origins of lichenization in chlorophyte algae.</title>
        <authorList>
            <person name="Puginier C."/>
            <person name="Libourel C."/>
            <person name="Otte J."/>
            <person name="Skaloud P."/>
            <person name="Haon M."/>
            <person name="Grisel S."/>
            <person name="Petersen M."/>
            <person name="Berrin J.G."/>
            <person name="Delaux P.M."/>
            <person name="Dal Grande F."/>
            <person name="Keller J."/>
        </authorList>
    </citation>
    <scope>NUCLEOTIDE SEQUENCE [LARGE SCALE GENOMIC DNA]</scope>
    <source>
        <strain evidence="1 2">SAG 2523</strain>
    </source>
</reference>
<accession>A0AAW1SWZ4</accession>
<feature type="non-terminal residue" evidence="1">
    <location>
        <position position="28"/>
    </location>
</feature>
<dbReference type="Proteomes" id="UP001485043">
    <property type="component" value="Unassembled WGS sequence"/>
</dbReference>
<sequence length="28" mass="2892">MQAGGITAEDASQVVQIAQGHLQNGVLR</sequence>
<organism evidence="1 2">
    <name type="scientific">Apatococcus fuscideae</name>
    <dbReference type="NCBI Taxonomy" id="2026836"/>
    <lineage>
        <taxon>Eukaryota</taxon>
        <taxon>Viridiplantae</taxon>
        <taxon>Chlorophyta</taxon>
        <taxon>core chlorophytes</taxon>
        <taxon>Trebouxiophyceae</taxon>
        <taxon>Chlorellales</taxon>
        <taxon>Chlorellaceae</taxon>
        <taxon>Apatococcus</taxon>
    </lineage>
</organism>
<evidence type="ECO:0000313" key="1">
    <source>
        <dbReference type="EMBL" id="KAK9860426.1"/>
    </source>
</evidence>
<evidence type="ECO:0000313" key="2">
    <source>
        <dbReference type="Proteomes" id="UP001485043"/>
    </source>
</evidence>
<comment type="caution">
    <text evidence="1">The sequence shown here is derived from an EMBL/GenBank/DDBJ whole genome shotgun (WGS) entry which is preliminary data.</text>
</comment>
<keyword evidence="2" id="KW-1185">Reference proteome</keyword>
<dbReference type="AlphaFoldDB" id="A0AAW1SWZ4"/>
<proteinExistence type="predicted"/>
<gene>
    <name evidence="1" type="ORF">WJX84_002592</name>
</gene>
<dbReference type="EMBL" id="JALJOV010000839">
    <property type="protein sequence ID" value="KAK9860426.1"/>
    <property type="molecule type" value="Genomic_DNA"/>
</dbReference>
<name>A0AAW1SWZ4_9CHLO</name>